<evidence type="ECO:0000259" key="1">
    <source>
        <dbReference type="SMART" id="SM00849"/>
    </source>
</evidence>
<dbReference type="SMART" id="SM00849">
    <property type="entry name" value="Lactamase_B"/>
    <property type="match status" value="1"/>
</dbReference>
<protein>
    <submittedName>
        <fullName evidence="2">MBL fold metallo-hydrolase</fullName>
    </submittedName>
</protein>
<name>A0AAF0BL03_9PROT</name>
<evidence type="ECO:0000313" key="3">
    <source>
        <dbReference type="Proteomes" id="UP001217500"/>
    </source>
</evidence>
<feature type="domain" description="Metallo-beta-lactamase" evidence="1">
    <location>
        <begin position="34"/>
        <end position="221"/>
    </location>
</feature>
<dbReference type="InterPro" id="IPR036866">
    <property type="entry name" value="RibonucZ/Hydroxyglut_hydro"/>
</dbReference>
<dbReference type="PANTHER" id="PTHR42663">
    <property type="entry name" value="HYDROLASE C777.06C-RELATED-RELATED"/>
    <property type="match status" value="1"/>
</dbReference>
<dbReference type="InterPro" id="IPR001279">
    <property type="entry name" value="Metallo-B-lactamas"/>
</dbReference>
<evidence type="ECO:0000313" key="2">
    <source>
        <dbReference type="EMBL" id="WCL52875.1"/>
    </source>
</evidence>
<dbReference type="Proteomes" id="UP001217500">
    <property type="component" value="Chromosome"/>
</dbReference>
<dbReference type="RefSeq" id="WP_289502339.1">
    <property type="nucleotide sequence ID" value="NZ_CP116805.1"/>
</dbReference>
<accession>A0AAF0BL03</accession>
<dbReference type="AlphaFoldDB" id="A0AAF0BL03"/>
<keyword evidence="3" id="KW-1185">Reference proteome</keyword>
<dbReference type="PANTHER" id="PTHR42663:SF6">
    <property type="entry name" value="HYDROLASE C777.06C-RELATED"/>
    <property type="match status" value="1"/>
</dbReference>
<proteinExistence type="predicted"/>
<dbReference type="EMBL" id="CP116805">
    <property type="protein sequence ID" value="WCL52875.1"/>
    <property type="molecule type" value="Genomic_DNA"/>
</dbReference>
<dbReference type="Pfam" id="PF12706">
    <property type="entry name" value="Lactamase_B_2"/>
    <property type="match status" value="1"/>
</dbReference>
<dbReference type="CDD" id="cd16279">
    <property type="entry name" value="metallo-hydrolase-like_MBL-fold"/>
    <property type="match status" value="1"/>
</dbReference>
<dbReference type="SUPFAM" id="SSF56281">
    <property type="entry name" value="Metallo-hydrolase/oxidoreductase"/>
    <property type="match status" value="1"/>
</dbReference>
<reference evidence="2" key="1">
    <citation type="submission" date="2023-01" db="EMBL/GenBank/DDBJ databases">
        <title>The genome sequence of Kordiimonadaceae bacterium 6D33.</title>
        <authorList>
            <person name="Liu Y."/>
        </authorList>
    </citation>
    <scope>NUCLEOTIDE SEQUENCE</scope>
    <source>
        <strain evidence="2">6D33</strain>
    </source>
</reference>
<organism evidence="2 3">
    <name type="scientific">Gimibacter soli</name>
    <dbReference type="NCBI Taxonomy" id="3024400"/>
    <lineage>
        <taxon>Bacteria</taxon>
        <taxon>Pseudomonadati</taxon>
        <taxon>Pseudomonadota</taxon>
        <taxon>Alphaproteobacteria</taxon>
        <taxon>Kordiimonadales</taxon>
        <taxon>Temperatibacteraceae</taxon>
        <taxon>Gimibacter</taxon>
    </lineage>
</organism>
<dbReference type="Gene3D" id="3.60.15.10">
    <property type="entry name" value="Ribonuclease Z/Hydroxyacylglutathione hydrolase-like"/>
    <property type="match status" value="1"/>
</dbReference>
<sequence>MKLTILGCGTSGGVPRLPEYWGKCDPSEPRNRRRRSSILIEEAGTTLLVDTTPDLRQQMLDAGVHKLDAVFYTHDHADHTHGIDDLRGFFQATREKVPVYGDAFTLEVLKARFDYIFRQKGDYPAIAKAHVMNGPVKVGPITMIPFEQGHGDGISYGFRFGDMAYSTDLNVMPESAFEALEGVKVWVVDALRPEPHPTHTHLAQTLEWIERVKPARAILTHMTWDMDYQTLKASLPAGIEPAYDGMVIEL</sequence>
<gene>
    <name evidence="2" type="ORF">PH603_10025</name>
</gene>
<dbReference type="KEGG" id="gso:PH603_10025"/>